<evidence type="ECO:0000256" key="2">
    <source>
        <dbReference type="ARBA" id="ARBA00022741"/>
    </source>
</evidence>
<dbReference type="GO" id="GO:0005524">
    <property type="term" value="F:ATP binding"/>
    <property type="evidence" value="ECO:0007669"/>
    <property type="project" value="UniProtKB-UniRule"/>
</dbReference>
<evidence type="ECO:0000259" key="5">
    <source>
        <dbReference type="Pfam" id="PF01923"/>
    </source>
</evidence>
<feature type="domain" description="Cobalamin adenosyltransferase-like" evidence="5">
    <location>
        <begin position="3"/>
        <end position="171"/>
    </location>
</feature>
<gene>
    <name evidence="6" type="ORF">DDZ13_08315</name>
</gene>
<evidence type="ECO:0000256" key="1">
    <source>
        <dbReference type="ARBA" id="ARBA00022679"/>
    </source>
</evidence>
<sequence>MSISTKRGDDGSTSLLFGKRVPKNHPRVMTYGRVDELNSALGLCRAHAKNDSIREQILEIQKDLVVMMCELATDDADRGKLSEKYQGKLIDLSKVDTLTNLVDEFESSKGGFKGWSYPGNTVADAFFDQARTTCRRCERGLVTLRDSGAAVRPELIHYLNRLADLLWLWGREHS</sequence>
<dbReference type="NCBIfam" id="TIGR00636">
    <property type="entry name" value="PduO_Nterm"/>
    <property type="match status" value="1"/>
</dbReference>
<comment type="catalytic activity">
    <reaction evidence="4">
        <text>2 cob(II)alamin + reduced [electron-transfer flavoprotein] + 2 ATP = 2 adenosylcob(III)alamin + 2 triphosphate + oxidized [electron-transfer flavoprotein] + 3 H(+)</text>
        <dbReference type="Rhea" id="RHEA:28671"/>
        <dbReference type="Rhea" id="RHEA-COMP:10685"/>
        <dbReference type="Rhea" id="RHEA-COMP:10686"/>
        <dbReference type="ChEBI" id="CHEBI:15378"/>
        <dbReference type="ChEBI" id="CHEBI:16304"/>
        <dbReference type="ChEBI" id="CHEBI:18036"/>
        <dbReference type="ChEBI" id="CHEBI:18408"/>
        <dbReference type="ChEBI" id="CHEBI:30616"/>
        <dbReference type="ChEBI" id="CHEBI:57692"/>
        <dbReference type="ChEBI" id="CHEBI:58307"/>
        <dbReference type="EC" id="2.5.1.17"/>
    </reaction>
</comment>
<dbReference type="Pfam" id="PF01923">
    <property type="entry name" value="Cob_adeno_trans"/>
    <property type="match status" value="1"/>
</dbReference>
<dbReference type="PANTHER" id="PTHR12213">
    <property type="entry name" value="CORRINOID ADENOSYLTRANSFERASE"/>
    <property type="match status" value="1"/>
</dbReference>
<proteinExistence type="inferred from homology"/>
<dbReference type="AlphaFoldDB" id="A0A317ZF92"/>
<dbReference type="InterPro" id="IPR036451">
    <property type="entry name" value="CblAdoTrfase-like_sf"/>
</dbReference>
<evidence type="ECO:0000256" key="3">
    <source>
        <dbReference type="ARBA" id="ARBA00022840"/>
    </source>
</evidence>
<evidence type="ECO:0000313" key="7">
    <source>
        <dbReference type="Proteomes" id="UP000247099"/>
    </source>
</evidence>
<reference evidence="6 7" key="1">
    <citation type="submission" date="2018-05" db="EMBL/GenBank/DDBJ databases">
        <title>Coraliomargarita sinensis sp. nov., isolated from a marine solar saltern.</title>
        <authorList>
            <person name="Zhou L.Y."/>
        </authorList>
    </citation>
    <scope>NUCLEOTIDE SEQUENCE [LARGE SCALE GENOMIC DNA]</scope>
    <source>
        <strain evidence="6 7">WN38</strain>
    </source>
</reference>
<organism evidence="6 7">
    <name type="scientific">Coraliomargarita sinensis</name>
    <dbReference type="NCBI Taxonomy" id="2174842"/>
    <lineage>
        <taxon>Bacteria</taxon>
        <taxon>Pseudomonadati</taxon>
        <taxon>Verrucomicrobiota</taxon>
        <taxon>Opitutia</taxon>
        <taxon>Puniceicoccales</taxon>
        <taxon>Coraliomargaritaceae</taxon>
        <taxon>Coraliomargarita</taxon>
    </lineage>
</organism>
<comment type="catalytic activity">
    <reaction evidence="4">
        <text>2 cob(II)yrinate a,c diamide + reduced [electron-transfer flavoprotein] + 2 ATP = 2 adenosylcob(III)yrinate a,c-diamide + 2 triphosphate + oxidized [electron-transfer flavoprotein] + 3 H(+)</text>
        <dbReference type="Rhea" id="RHEA:11528"/>
        <dbReference type="Rhea" id="RHEA-COMP:10685"/>
        <dbReference type="Rhea" id="RHEA-COMP:10686"/>
        <dbReference type="ChEBI" id="CHEBI:15378"/>
        <dbReference type="ChEBI" id="CHEBI:18036"/>
        <dbReference type="ChEBI" id="CHEBI:30616"/>
        <dbReference type="ChEBI" id="CHEBI:57692"/>
        <dbReference type="ChEBI" id="CHEBI:58307"/>
        <dbReference type="ChEBI" id="CHEBI:58503"/>
        <dbReference type="ChEBI" id="CHEBI:58537"/>
        <dbReference type="EC" id="2.5.1.17"/>
    </reaction>
</comment>
<dbReference type="SUPFAM" id="SSF89028">
    <property type="entry name" value="Cobalamin adenosyltransferase-like"/>
    <property type="match status" value="1"/>
</dbReference>
<protein>
    <recommendedName>
        <fullName evidence="4">Corrinoid adenosyltransferase</fullName>
        <ecNumber evidence="4">2.5.1.17</ecNumber>
    </recommendedName>
    <alternativeName>
        <fullName evidence="4">Cob(II)alamin adenosyltransferase</fullName>
    </alternativeName>
    <alternativeName>
        <fullName evidence="4">Cob(II)yrinic acid a,c-diamide adenosyltransferase</fullName>
    </alternativeName>
    <alternativeName>
        <fullName evidence="4">Cobinamide/cobalamin adenosyltransferase</fullName>
    </alternativeName>
</protein>
<keyword evidence="2 4" id="KW-0547">Nucleotide-binding</keyword>
<dbReference type="Proteomes" id="UP000247099">
    <property type="component" value="Unassembled WGS sequence"/>
</dbReference>
<dbReference type="OrthoDB" id="9778896at2"/>
<dbReference type="InterPro" id="IPR029499">
    <property type="entry name" value="PduO-typ"/>
</dbReference>
<dbReference type="RefSeq" id="WP_110131146.1">
    <property type="nucleotide sequence ID" value="NZ_QHJQ01000005.1"/>
</dbReference>
<evidence type="ECO:0000256" key="4">
    <source>
        <dbReference type="RuleBase" id="RU366026"/>
    </source>
</evidence>
<dbReference type="InterPro" id="IPR016030">
    <property type="entry name" value="CblAdoTrfase-like"/>
</dbReference>
<keyword evidence="1 4" id="KW-0808">Transferase</keyword>
<keyword evidence="3 4" id="KW-0067">ATP-binding</keyword>
<keyword evidence="4" id="KW-0169">Cobalamin biosynthesis</keyword>
<comment type="caution">
    <text evidence="6">The sequence shown here is derived from an EMBL/GenBank/DDBJ whole genome shotgun (WGS) entry which is preliminary data.</text>
</comment>
<evidence type="ECO:0000313" key="6">
    <source>
        <dbReference type="EMBL" id="PXA04195.1"/>
    </source>
</evidence>
<dbReference type="Gene3D" id="1.20.1200.10">
    <property type="entry name" value="Cobalamin adenosyltransferase-like"/>
    <property type="match status" value="1"/>
</dbReference>
<dbReference type="EMBL" id="QHJQ01000005">
    <property type="protein sequence ID" value="PXA04195.1"/>
    <property type="molecule type" value="Genomic_DNA"/>
</dbReference>
<keyword evidence="7" id="KW-1185">Reference proteome</keyword>
<accession>A0A317ZF92</accession>
<dbReference type="EC" id="2.5.1.17" evidence="4"/>
<dbReference type="InParanoid" id="A0A317ZF92"/>
<comment type="pathway">
    <text evidence="4">Cofactor biosynthesis; adenosylcobalamin biosynthesis; adenosylcobalamin from cob(II)yrinate a,c-diamide: step 2/7.</text>
</comment>
<dbReference type="GO" id="GO:0008817">
    <property type="term" value="F:corrinoid adenosyltransferase activity"/>
    <property type="evidence" value="ECO:0007669"/>
    <property type="project" value="UniProtKB-UniRule"/>
</dbReference>
<dbReference type="PANTHER" id="PTHR12213:SF0">
    <property type="entry name" value="CORRINOID ADENOSYLTRANSFERASE MMAB"/>
    <property type="match status" value="1"/>
</dbReference>
<name>A0A317ZF92_9BACT</name>
<dbReference type="GO" id="GO:0009236">
    <property type="term" value="P:cobalamin biosynthetic process"/>
    <property type="evidence" value="ECO:0007669"/>
    <property type="project" value="UniProtKB-UniRule"/>
</dbReference>
<comment type="similarity">
    <text evidence="4">Belongs to the Cob(I)alamin adenosyltransferase family.</text>
</comment>
<dbReference type="UniPathway" id="UPA00148">
    <property type="reaction ID" value="UER00233"/>
</dbReference>